<dbReference type="AlphaFoldDB" id="A0A653AK01"/>
<sequence>MKIKNILQMFFVLFITYNINAQSNAYFYYFEYKGKDELFNQQIDSKNYFFNPIISGFYPDPSICKKGNTFYLVHSSFSFFPGIPIFKSKDLVNWQQIGHVLDRPSQLKLDGIRISGGIYAPSIDYNVCDDTFYLITTLVDGGGNFIVKTKNPEKGWSDPVFIPTVGGIDPSLFFDDDGKTYIVHNDAPEGTPEYEGHRALWLHQFDIKTNKTFGERKMIVDGGVDKSKKPIWIEGPHLYKKNGKYLLIAAEGGTSVNHSQVAFISENVFGPYMPYKNNPILTQRDLPEIRENKITSVGHADIIEDNGGKTWAVFLGCRPYKDNYYNTGRETFLLPVKWDNDFPVILDKNKPLPIVVKKSNKKNKDDILSGNFTWRDEFNQNKLDYNWIQIRTPYTKWYKLSKGKLVIEPKENSIYDIGAEPSFLGRRQQHTTFSVETEFSFEPSTPDEMAGLVCYQNEKYNFFFGKTIENGKNIIVVDRTENTTSRVVQMQIPETTYNNDKIKLKIEGQKDLYSFYVSFDNITWIAIAKDVDATNISTQSAGGFVGTLIGLYAKKK</sequence>
<dbReference type="SUPFAM" id="SSF49899">
    <property type="entry name" value="Concanavalin A-like lectins/glucanases"/>
    <property type="match status" value="1"/>
</dbReference>
<evidence type="ECO:0000256" key="2">
    <source>
        <dbReference type="ARBA" id="ARBA00022801"/>
    </source>
</evidence>
<dbReference type="Pfam" id="PF17851">
    <property type="entry name" value="GH43_C2"/>
    <property type="match status" value="1"/>
</dbReference>
<evidence type="ECO:0000256" key="5">
    <source>
        <dbReference type="PIRSR" id="PIRSR606710-2"/>
    </source>
</evidence>
<dbReference type="GO" id="GO:0005975">
    <property type="term" value="P:carbohydrate metabolic process"/>
    <property type="evidence" value="ECO:0007669"/>
    <property type="project" value="InterPro"/>
</dbReference>
<dbReference type="GO" id="GO:0004553">
    <property type="term" value="F:hydrolase activity, hydrolyzing O-glycosyl compounds"/>
    <property type="evidence" value="ECO:0007669"/>
    <property type="project" value="InterPro"/>
</dbReference>
<feature type="active site" description="Proton acceptor" evidence="4">
    <location>
        <position position="60"/>
    </location>
</feature>
<accession>A0A653AK01</accession>
<dbReference type="InterPro" id="IPR006710">
    <property type="entry name" value="Glyco_hydro_43"/>
</dbReference>
<evidence type="ECO:0000256" key="1">
    <source>
        <dbReference type="ARBA" id="ARBA00009865"/>
    </source>
</evidence>
<dbReference type="PANTHER" id="PTHR42812:SF12">
    <property type="entry name" value="BETA-XYLOSIDASE-RELATED"/>
    <property type="match status" value="1"/>
</dbReference>
<keyword evidence="3 6" id="KW-0326">Glycosidase</keyword>
<feature type="active site" description="Proton donor" evidence="4">
    <location>
        <position position="234"/>
    </location>
</feature>
<proteinExistence type="inferred from homology"/>
<reference evidence="8" key="1">
    <citation type="submission" date="2018-07" db="EMBL/GenBank/DDBJ databases">
        <authorList>
            <consortium name="Genoscope - CEA"/>
            <person name="William W."/>
        </authorList>
    </citation>
    <scope>NUCLEOTIDE SEQUENCE</scope>
    <source>
        <strain evidence="8">IK1</strain>
    </source>
</reference>
<name>A0A653AK01_9BACT</name>
<dbReference type="EMBL" id="UPXZ01000039">
    <property type="protein sequence ID" value="VBB48389.1"/>
    <property type="molecule type" value="Genomic_DNA"/>
</dbReference>
<gene>
    <name evidence="8" type="ORF">TRIP_D440407</name>
</gene>
<dbReference type="CDD" id="cd18617">
    <property type="entry name" value="GH43_XynB-like"/>
    <property type="match status" value="1"/>
</dbReference>
<evidence type="ECO:0000259" key="7">
    <source>
        <dbReference type="Pfam" id="PF17851"/>
    </source>
</evidence>
<keyword evidence="2 6" id="KW-0378">Hydrolase</keyword>
<dbReference type="Gene3D" id="2.115.10.20">
    <property type="entry name" value="Glycosyl hydrolase domain, family 43"/>
    <property type="match status" value="1"/>
</dbReference>
<dbReference type="InterPro" id="IPR013320">
    <property type="entry name" value="ConA-like_dom_sf"/>
</dbReference>
<evidence type="ECO:0000256" key="6">
    <source>
        <dbReference type="RuleBase" id="RU361187"/>
    </source>
</evidence>
<dbReference type="Gene3D" id="2.60.120.200">
    <property type="match status" value="1"/>
</dbReference>
<dbReference type="InterPro" id="IPR051795">
    <property type="entry name" value="Glycosyl_Hydrlase_43"/>
</dbReference>
<dbReference type="PANTHER" id="PTHR42812">
    <property type="entry name" value="BETA-XYLOSIDASE"/>
    <property type="match status" value="1"/>
</dbReference>
<dbReference type="InterPro" id="IPR023296">
    <property type="entry name" value="Glyco_hydro_beta-prop_sf"/>
</dbReference>
<dbReference type="Pfam" id="PF04616">
    <property type="entry name" value="Glyco_hydro_43"/>
    <property type="match status" value="1"/>
</dbReference>
<organism evidence="8">
    <name type="scientific">uncultured Paludibacter sp</name>
    <dbReference type="NCBI Taxonomy" id="497635"/>
    <lineage>
        <taxon>Bacteria</taxon>
        <taxon>Pseudomonadati</taxon>
        <taxon>Bacteroidota</taxon>
        <taxon>Bacteroidia</taxon>
        <taxon>Bacteroidales</taxon>
        <taxon>Paludibacteraceae</taxon>
        <taxon>Paludibacter</taxon>
        <taxon>environmental samples</taxon>
    </lineage>
</organism>
<evidence type="ECO:0000256" key="3">
    <source>
        <dbReference type="ARBA" id="ARBA00023295"/>
    </source>
</evidence>
<evidence type="ECO:0000313" key="8">
    <source>
        <dbReference type="EMBL" id="VBB48389.1"/>
    </source>
</evidence>
<comment type="similarity">
    <text evidence="1 6">Belongs to the glycosyl hydrolase 43 family.</text>
</comment>
<evidence type="ECO:0000256" key="4">
    <source>
        <dbReference type="PIRSR" id="PIRSR606710-1"/>
    </source>
</evidence>
<protein>
    <recommendedName>
        <fullName evidence="7">Beta-xylosidase C-terminal Concanavalin A-like domain-containing protein</fullName>
    </recommendedName>
</protein>
<dbReference type="InterPro" id="IPR041542">
    <property type="entry name" value="GH43_C2"/>
</dbReference>
<feature type="site" description="Important for catalytic activity, responsible for pKa modulation of the active site Glu and correct orientation of both the proton donor and substrate" evidence="5">
    <location>
        <position position="169"/>
    </location>
</feature>
<dbReference type="SUPFAM" id="SSF75005">
    <property type="entry name" value="Arabinanase/levansucrase/invertase"/>
    <property type="match status" value="1"/>
</dbReference>
<feature type="domain" description="Beta-xylosidase C-terminal Concanavalin A-like" evidence="7">
    <location>
        <begin position="375"/>
        <end position="554"/>
    </location>
</feature>